<comment type="caution">
    <text evidence="1">The sequence shown here is derived from an EMBL/GenBank/DDBJ whole genome shotgun (WGS) entry which is preliminary data.</text>
</comment>
<dbReference type="InterPro" id="IPR027417">
    <property type="entry name" value="P-loop_NTPase"/>
</dbReference>
<name>A0A9P8II54_9PEZI</name>
<dbReference type="AlphaFoldDB" id="A0A9P8II54"/>
<dbReference type="SUPFAM" id="SSF52540">
    <property type="entry name" value="P-loop containing nucleoside triphosphate hydrolases"/>
    <property type="match status" value="1"/>
</dbReference>
<dbReference type="PANTHER" id="PTHR35205">
    <property type="entry name" value="NB-ARC AND TPR DOMAIN PROTEIN"/>
    <property type="match status" value="1"/>
</dbReference>
<evidence type="ECO:0000313" key="1">
    <source>
        <dbReference type="EMBL" id="KAH0545468.1"/>
    </source>
</evidence>
<dbReference type="Gene3D" id="3.40.50.300">
    <property type="entry name" value="P-loop containing nucleotide triphosphate hydrolases"/>
    <property type="match status" value="1"/>
</dbReference>
<proteinExistence type="predicted"/>
<reference evidence="1" key="1">
    <citation type="submission" date="2021-03" db="EMBL/GenBank/DDBJ databases">
        <title>Comparative genomics and phylogenomic investigation of the class Geoglossomycetes provide insights into ecological specialization and systematics.</title>
        <authorList>
            <person name="Melie T."/>
            <person name="Pirro S."/>
            <person name="Miller A.N."/>
            <person name="Quandt A."/>
        </authorList>
    </citation>
    <scope>NUCLEOTIDE SEQUENCE</scope>
    <source>
        <strain evidence="1">GBOQ0MN5Z8</strain>
    </source>
</reference>
<dbReference type="EMBL" id="JAGHQL010000005">
    <property type="protein sequence ID" value="KAH0545468.1"/>
    <property type="molecule type" value="Genomic_DNA"/>
</dbReference>
<dbReference type="OrthoDB" id="5427984at2759"/>
<dbReference type="PANTHER" id="PTHR35205:SF1">
    <property type="entry name" value="ZU5 DOMAIN-CONTAINING PROTEIN"/>
    <property type="match status" value="1"/>
</dbReference>
<gene>
    <name evidence="1" type="ORF">FGG08_000469</name>
</gene>
<sequence length="1081" mass="120810">MFVSFANSVAYFVATCSIVVIHGLNGHAQRSFTHPKTGVYWPQDLLPKQVPTGRVLTYGYNAGVGNISDGQNVLDIANQLIVNLKDHRREKVKELAVAGLEATPHCGSDLANFGSVIAGIASAFVDTPKMLLKTLAKNSSALYDVSREFATVVHELQFKLVSFYELDAFKPPWWGGPSFVVVEKRSAVLGLPGEEVVAVHADHRDICRFESAEDMNYRPVWIRIEDFATEAARKLGEREGVRLARQPVHKSGFQEAVVVKEVEAGLSEVSMSKVEGPSSRNRHWKVPFPPCASFTGRAALLQKMVNYFMQSISEGQRRFAIHGLGGAGKTQLALMFAFRHRAEYSGVFFLDADSENSLRDDMSRLHDELELGCPGDKIGATKRWFDLDANSNVNWLLIFDNADDLGSYQLTDYFPLSMHAHIVITSRDPNARELTPDGLLLEMMEPSESRDLLISRAGLTNPTEKDLLEIDEIIEKLSYLPLAIDQAGAYIRTRRCTPAAYLRQFNTRQDRVLKFSPKLSQYNKSVITAWEVSFARIELDSPIAAKLLLLFCYLDSRRISSSLLECVTSPVAKVDDEGEVVEMLAEENGVSPELVDLVMDEDAFEEAIERVEGFSLVREFTEAMGERDVRVFSLHPLVAFCGRSRATQAQKREAAEQAICIVGHSFPEWSTDFSIFEFGRLIRSHLPRCLSYIDQPAEFGSSLGHLAKKLLLIIYSIRTIQLMGVMTARTQDDIQLFATAQRLLKKYADPYLDAVATFLRARDMGDAMEAERVIVDFLKSAGAEHGIDPLNPSHRGRFNATLGDLAITLAGLRRSLHRPSPPDALLSAWAPLNPASPSTTERNAKWYRDRTVGSYLVAANRSADAERLLVAHVAEFADCGMEGTDEHLAGTDQLASLYIAKGEWGRAEEVLRPALAKAKELNRDKAAWHVLYSEIFMQLILTNLEKYDEAEYRAYALAEFLRESRHMPDLTASALYTTLSLLARIAHEQCFYDLAASRWQECATLGHSLDWPGDPDLNIPLCALEAIEFESGRKGACGKGEFEEWRARLRRGGGREFLGVVAGEWKRRLEERMRCVCEGLM</sequence>
<keyword evidence="2" id="KW-1185">Reference proteome</keyword>
<evidence type="ECO:0000313" key="2">
    <source>
        <dbReference type="Proteomes" id="UP000698800"/>
    </source>
</evidence>
<organism evidence="1 2">
    <name type="scientific">Glutinoglossum americanum</name>
    <dbReference type="NCBI Taxonomy" id="1670608"/>
    <lineage>
        <taxon>Eukaryota</taxon>
        <taxon>Fungi</taxon>
        <taxon>Dikarya</taxon>
        <taxon>Ascomycota</taxon>
        <taxon>Pezizomycotina</taxon>
        <taxon>Geoglossomycetes</taxon>
        <taxon>Geoglossales</taxon>
        <taxon>Geoglossaceae</taxon>
        <taxon>Glutinoglossum</taxon>
    </lineage>
</organism>
<accession>A0A9P8II54</accession>
<protein>
    <recommendedName>
        <fullName evidence="3">NB-ARC domain-containing protein</fullName>
    </recommendedName>
</protein>
<dbReference type="Proteomes" id="UP000698800">
    <property type="component" value="Unassembled WGS sequence"/>
</dbReference>
<evidence type="ECO:0008006" key="3">
    <source>
        <dbReference type="Google" id="ProtNLM"/>
    </source>
</evidence>